<feature type="non-terminal residue" evidence="2">
    <location>
        <position position="1"/>
    </location>
</feature>
<proteinExistence type="inferred from homology"/>
<accession>A0AAD7ZU22</accession>
<dbReference type="Proteomes" id="UP001233999">
    <property type="component" value="Unassembled WGS sequence"/>
</dbReference>
<keyword evidence="3" id="KW-1185">Reference proteome</keyword>
<reference evidence="2" key="1">
    <citation type="journal article" date="2023" name="IScience">
        <title>Live-bearing cockroach genome reveals convergent evolutionary mechanisms linked to viviparity in insects and beyond.</title>
        <authorList>
            <person name="Fouks B."/>
            <person name="Harrison M.C."/>
            <person name="Mikhailova A.A."/>
            <person name="Marchal E."/>
            <person name="English S."/>
            <person name="Carruthers M."/>
            <person name="Jennings E.C."/>
            <person name="Chiamaka E.L."/>
            <person name="Frigard R.A."/>
            <person name="Pippel M."/>
            <person name="Attardo G.M."/>
            <person name="Benoit J.B."/>
            <person name="Bornberg-Bauer E."/>
            <person name="Tobe S.S."/>
        </authorList>
    </citation>
    <scope>NUCLEOTIDE SEQUENCE</scope>
    <source>
        <strain evidence="2">Stay&amp;Tobe</strain>
    </source>
</reference>
<sequence length="219" mass="26066">MELIRRMCPLFYHAEMSKRLFNGSIQFIRRECHSQLYIQGQSPEPSIREYFYFIDHQGMLFLDDARMKNFTSCLKDKPFLRFFFSRLKLNTTGRYTQEFPYLSICGRERNFVRCDDLPIVYTHIFKSEDEEFEDRLSYGRAGNLMSVKFEPDKVFMLPSNGRVYHPAPQKVGSVGLIASKLADDMFKCFKFEDTDSQSPTQFLWNNHRYELDKNWISAQ</sequence>
<name>A0AAD7ZU22_DIPPU</name>
<dbReference type="EMBL" id="JASPKZ010006824">
    <property type="protein sequence ID" value="KAJ9586910.1"/>
    <property type="molecule type" value="Genomic_DNA"/>
</dbReference>
<dbReference type="Pfam" id="PF14956">
    <property type="entry name" value="DUF4505"/>
    <property type="match status" value="1"/>
</dbReference>
<protein>
    <submittedName>
        <fullName evidence="2">Uncharacterized protein</fullName>
    </submittedName>
</protein>
<dbReference type="PANTHER" id="PTHR31449:SF3">
    <property type="entry name" value="UPF0598 PROTEIN C8ORF82"/>
    <property type="match status" value="1"/>
</dbReference>
<organism evidence="2 3">
    <name type="scientific">Diploptera punctata</name>
    <name type="common">Pacific beetle cockroach</name>
    <dbReference type="NCBI Taxonomy" id="6984"/>
    <lineage>
        <taxon>Eukaryota</taxon>
        <taxon>Metazoa</taxon>
        <taxon>Ecdysozoa</taxon>
        <taxon>Arthropoda</taxon>
        <taxon>Hexapoda</taxon>
        <taxon>Insecta</taxon>
        <taxon>Pterygota</taxon>
        <taxon>Neoptera</taxon>
        <taxon>Polyneoptera</taxon>
        <taxon>Dictyoptera</taxon>
        <taxon>Blattodea</taxon>
        <taxon>Blaberoidea</taxon>
        <taxon>Blaberidae</taxon>
        <taxon>Diplopterinae</taxon>
        <taxon>Diploptera</taxon>
    </lineage>
</organism>
<comment type="caution">
    <text evidence="2">The sequence shown here is derived from an EMBL/GenBank/DDBJ whole genome shotgun (WGS) entry which is preliminary data.</text>
</comment>
<comment type="similarity">
    <text evidence="1">Belongs to the UPF0598 family.</text>
</comment>
<evidence type="ECO:0000313" key="3">
    <source>
        <dbReference type="Proteomes" id="UP001233999"/>
    </source>
</evidence>
<dbReference type="InterPro" id="IPR028108">
    <property type="entry name" value="DUF4505"/>
</dbReference>
<evidence type="ECO:0000256" key="1">
    <source>
        <dbReference type="ARBA" id="ARBA00006322"/>
    </source>
</evidence>
<dbReference type="AlphaFoldDB" id="A0AAD7ZU22"/>
<dbReference type="PANTHER" id="PTHR31449">
    <property type="entry name" value="UPF0598 PROTEIN C8ORF82"/>
    <property type="match status" value="1"/>
</dbReference>
<evidence type="ECO:0000313" key="2">
    <source>
        <dbReference type="EMBL" id="KAJ9586910.1"/>
    </source>
</evidence>
<reference evidence="2" key="2">
    <citation type="submission" date="2023-05" db="EMBL/GenBank/DDBJ databases">
        <authorList>
            <person name="Fouks B."/>
        </authorList>
    </citation>
    <scope>NUCLEOTIDE SEQUENCE</scope>
    <source>
        <strain evidence="2">Stay&amp;Tobe</strain>
        <tissue evidence="2">Testes</tissue>
    </source>
</reference>
<gene>
    <name evidence="2" type="ORF">L9F63_019486</name>
</gene>